<dbReference type="SUPFAM" id="SSF46689">
    <property type="entry name" value="Homeodomain-like"/>
    <property type="match status" value="1"/>
</dbReference>
<dbReference type="InterPro" id="IPR050109">
    <property type="entry name" value="HTH-type_TetR-like_transc_reg"/>
</dbReference>
<evidence type="ECO:0000313" key="4">
    <source>
        <dbReference type="EMBL" id="AII10138.1"/>
    </source>
</evidence>
<dbReference type="InterPro" id="IPR036271">
    <property type="entry name" value="Tet_transcr_reg_TetR-rel_C_sf"/>
</dbReference>
<dbReference type="SUPFAM" id="SSF48498">
    <property type="entry name" value="Tetracyclin repressor-like, C-terminal domain"/>
    <property type="match status" value="1"/>
</dbReference>
<dbReference type="eggNOG" id="COG1309">
    <property type="taxonomic scope" value="Bacteria"/>
</dbReference>
<name>A0A076EXK3_RHOOP</name>
<dbReference type="Pfam" id="PF00440">
    <property type="entry name" value="TetR_N"/>
    <property type="match status" value="1"/>
</dbReference>
<evidence type="ECO:0000256" key="2">
    <source>
        <dbReference type="PROSITE-ProRule" id="PRU00335"/>
    </source>
</evidence>
<dbReference type="PROSITE" id="PS50977">
    <property type="entry name" value="HTH_TETR_2"/>
    <property type="match status" value="1"/>
</dbReference>
<dbReference type="InterPro" id="IPR009057">
    <property type="entry name" value="Homeodomain-like_sf"/>
</dbReference>
<dbReference type="EMBL" id="CP008947">
    <property type="protein sequence ID" value="AII10138.1"/>
    <property type="molecule type" value="Genomic_DNA"/>
</dbReference>
<dbReference type="AlphaFoldDB" id="A0A076EXK3"/>
<feature type="DNA-binding region" description="H-T-H motif" evidence="2">
    <location>
        <begin position="29"/>
        <end position="48"/>
    </location>
</feature>
<reference evidence="4 5" key="1">
    <citation type="submission" date="2014-07" db="EMBL/GenBank/DDBJ databases">
        <title>Genome Sequence of Rhodococcus opacus Strain R7, a Biodegrader of Mono- and Polycyclic Aromatic Hydrocarbons.</title>
        <authorList>
            <person name="Di Gennaro P."/>
            <person name="Zampolli J."/>
            <person name="Presti I."/>
            <person name="Cappelletti M."/>
            <person name="D'Ursi P."/>
            <person name="Orro A."/>
            <person name="Mezzelani A."/>
            <person name="Milanesi L."/>
        </authorList>
    </citation>
    <scope>NUCLEOTIDE SEQUENCE [LARGE SCALE GENOMIC DNA]</scope>
    <source>
        <strain evidence="4 5">R7</strain>
    </source>
</reference>
<dbReference type="Proteomes" id="UP000028488">
    <property type="component" value="Chromosome"/>
</dbReference>
<keyword evidence="1 2" id="KW-0238">DNA-binding</keyword>
<gene>
    <name evidence="4" type="ORF">EP51_38020</name>
</gene>
<sequence>MVRDAEATKKRLLDAAAAEFAEFGIAGARVDRIALAAKANKSMIYAYFGDKGQLFDAVFAAHVVAFTEQVRFDATDLPGYAGRSFDLYEDNPATLRLATWYQLERPDGDPLQVVVASNRSKLADIERAQRSGVLPTRFEPVELLAVVRSVAMSWHTQTPELGASAPADRARRRQVVVDSVRLLVGT</sequence>
<dbReference type="RefSeq" id="WP_037237433.1">
    <property type="nucleotide sequence ID" value="NZ_CP008947.1"/>
</dbReference>
<dbReference type="GO" id="GO:0003677">
    <property type="term" value="F:DNA binding"/>
    <property type="evidence" value="ECO:0007669"/>
    <property type="project" value="UniProtKB-UniRule"/>
</dbReference>
<dbReference type="PANTHER" id="PTHR30328:SF54">
    <property type="entry name" value="HTH-TYPE TRANSCRIPTIONAL REPRESSOR SCO4008"/>
    <property type="match status" value="1"/>
</dbReference>
<evidence type="ECO:0000256" key="1">
    <source>
        <dbReference type="ARBA" id="ARBA00023125"/>
    </source>
</evidence>
<evidence type="ECO:0000313" key="5">
    <source>
        <dbReference type="Proteomes" id="UP000028488"/>
    </source>
</evidence>
<dbReference type="PANTHER" id="PTHR30328">
    <property type="entry name" value="TRANSCRIPTIONAL REPRESSOR"/>
    <property type="match status" value="1"/>
</dbReference>
<evidence type="ECO:0000259" key="3">
    <source>
        <dbReference type="PROSITE" id="PS50977"/>
    </source>
</evidence>
<dbReference type="GO" id="GO:0006355">
    <property type="term" value="P:regulation of DNA-templated transcription"/>
    <property type="evidence" value="ECO:0007669"/>
    <property type="project" value="UniProtKB-ARBA"/>
</dbReference>
<accession>A0A076EXK3</accession>
<dbReference type="InterPro" id="IPR001647">
    <property type="entry name" value="HTH_TetR"/>
</dbReference>
<dbReference type="Pfam" id="PF17926">
    <property type="entry name" value="TetR_C_21"/>
    <property type="match status" value="1"/>
</dbReference>
<dbReference type="Gene3D" id="1.10.357.10">
    <property type="entry name" value="Tetracycline Repressor, domain 2"/>
    <property type="match status" value="1"/>
</dbReference>
<feature type="domain" description="HTH tetR-type" evidence="3">
    <location>
        <begin position="6"/>
        <end position="66"/>
    </location>
</feature>
<dbReference type="InterPro" id="IPR041467">
    <property type="entry name" value="Sco4008_C"/>
</dbReference>
<protein>
    <submittedName>
        <fullName evidence="4">TetR family transcriptional regulator</fullName>
    </submittedName>
</protein>
<organism evidence="4 5">
    <name type="scientific">Rhodococcus opacus</name>
    <name type="common">Nocardia opaca</name>
    <dbReference type="NCBI Taxonomy" id="37919"/>
    <lineage>
        <taxon>Bacteria</taxon>
        <taxon>Bacillati</taxon>
        <taxon>Actinomycetota</taxon>
        <taxon>Actinomycetes</taxon>
        <taxon>Mycobacteriales</taxon>
        <taxon>Nocardiaceae</taxon>
        <taxon>Rhodococcus</taxon>
    </lineage>
</organism>
<proteinExistence type="predicted"/>